<dbReference type="FunFam" id="3.60.15.10:FF:000013">
    <property type="entry name" value="Persulfide dioxygenase ETHE1, mitochondrial"/>
    <property type="match status" value="1"/>
</dbReference>
<keyword evidence="6" id="KW-0223">Dioxygenase</keyword>
<keyword evidence="17" id="KW-1185">Reference proteome</keyword>
<dbReference type="SUPFAM" id="SSF56281">
    <property type="entry name" value="Metallo-hydrolase/oxidoreductase"/>
    <property type="match status" value="1"/>
</dbReference>
<dbReference type="GO" id="GO:0070813">
    <property type="term" value="P:hydrogen sulfide metabolic process"/>
    <property type="evidence" value="ECO:0007669"/>
    <property type="project" value="TreeGrafter"/>
</dbReference>
<comment type="similarity">
    <text evidence="3">Belongs to the metallo-beta-lactamase superfamily. Glyoxalase II family.</text>
</comment>
<evidence type="ECO:0000256" key="14">
    <source>
        <dbReference type="SAM" id="MobiDB-lite"/>
    </source>
</evidence>
<comment type="cofactor">
    <cofactor evidence="1">
        <name>Fe(2+)</name>
        <dbReference type="ChEBI" id="CHEBI:29033"/>
    </cofactor>
</comment>
<keyword evidence="9" id="KW-0408">Iron</keyword>
<comment type="catalytic activity">
    <reaction evidence="11">
        <text>S-sulfanylglutathione + O2 + H2O = sulfite + glutathione + 2 H(+)</text>
        <dbReference type="Rhea" id="RHEA:12981"/>
        <dbReference type="ChEBI" id="CHEBI:15377"/>
        <dbReference type="ChEBI" id="CHEBI:15378"/>
        <dbReference type="ChEBI" id="CHEBI:15379"/>
        <dbReference type="ChEBI" id="CHEBI:17359"/>
        <dbReference type="ChEBI" id="CHEBI:57925"/>
        <dbReference type="ChEBI" id="CHEBI:58905"/>
        <dbReference type="EC" id="1.13.11.18"/>
    </reaction>
</comment>
<dbReference type="GO" id="GO:0005739">
    <property type="term" value="C:mitochondrion"/>
    <property type="evidence" value="ECO:0007669"/>
    <property type="project" value="UniProtKB-SubCell"/>
</dbReference>
<evidence type="ECO:0000313" key="16">
    <source>
        <dbReference type="EMBL" id="GFS36361.1"/>
    </source>
</evidence>
<keyword evidence="7" id="KW-0007">Acetylation</keyword>
<keyword evidence="10" id="KW-0496">Mitochondrion</keyword>
<organism evidence="16 17">
    <name type="scientific">Actinidia rufa</name>
    <dbReference type="NCBI Taxonomy" id="165716"/>
    <lineage>
        <taxon>Eukaryota</taxon>
        <taxon>Viridiplantae</taxon>
        <taxon>Streptophyta</taxon>
        <taxon>Embryophyta</taxon>
        <taxon>Tracheophyta</taxon>
        <taxon>Spermatophyta</taxon>
        <taxon>Magnoliopsida</taxon>
        <taxon>eudicotyledons</taxon>
        <taxon>Gunneridae</taxon>
        <taxon>Pentapetalae</taxon>
        <taxon>asterids</taxon>
        <taxon>Ericales</taxon>
        <taxon>Actinidiaceae</taxon>
        <taxon>Actinidia</taxon>
    </lineage>
</organism>
<dbReference type="AlphaFoldDB" id="A0A7J0DJ68"/>
<dbReference type="SMART" id="SM00849">
    <property type="entry name" value="Lactamase_B"/>
    <property type="match status" value="1"/>
</dbReference>
<dbReference type="InterPro" id="IPR051682">
    <property type="entry name" value="Mito_Persulfide_Diox"/>
</dbReference>
<dbReference type="Pfam" id="PF00753">
    <property type="entry name" value="Lactamase_B"/>
    <property type="match status" value="1"/>
</dbReference>
<keyword evidence="4" id="KW-0479">Metal-binding</keyword>
<evidence type="ECO:0000256" key="6">
    <source>
        <dbReference type="ARBA" id="ARBA00022964"/>
    </source>
</evidence>
<evidence type="ECO:0000256" key="11">
    <source>
        <dbReference type="ARBA" id="ARBA00050990"/>
    </source>
</evidence>
<evidence type="ECO:0000256" key="13">
    <source>
        <dbReference type="ARBA" id="ARBA00077964"/>
    </source>
</evidence>
<comment type="caution">
    <text evidence="16">The sequence shown here is derived from an EMBL/GenBank/DDBJ whole genome shotgun (WGS) entry which is preliminary data.</text>
</comment>
<evidence type="ECO:0000256" key="8">
    <source>
        <dbReference type="ARBA" id="ARBA00023002"/>
    </source>
</evidence>
<evidence type="ECO:0000256" key="4">
    <source>
        <dbReference type="ARBA" id="ARBA00022723"/>
    </source>
</evidence>
<reference evidence="17" key="1">
    <citation type="submission" date="2019-07" db="EMBL/GenBank/DDBJ databases">
        <title>De Novo Assembly of kiwifruit Actinidia rufa.</title>
        <authorList>
            <person name="Sugita-Konishi S."/>
            <person name="Sato K."/>
            <person name="Mori E."/>
            <person name="Abe Y."/>
            <person name="Kisaki G."/>
            <person name="Hamano K."/>
            <person name="Suezawa K."/>
            <person name="Otani M."/>
            <person name="Fukuda T."/>
            <person name="Manabe T."/>
            <person name="Gomi K."/>
            <person name="Tabuchi M."/>
            <person name="Akimitsu K."/>
            <person name="Kataoka I."/>
        </authorList>
    </citation>
    <scope>NUCLEOTIDE SEQUENCE [LARGE SCALE GENOMIC DNA]</scope>
    <source>
        <strain evidence="17">cv. Fuchu</strain>
    </source>
</reference>
<evidence type="ECO:0000256" key="2">
    <source>
        <dbReference type="ARBA" id="ARBA00004173"/>
    </source>
</evidence>
<keyword evidence="8" id="KW-0560">Oxidoreductase</keyword>
<dbReference type="Gene3D" id="3.60.15.10">
    <property type="entry name" value="Ribonuclease Z/Hydroxyacylglutathione hydrolase-like"/>
    <property type="match status" value="1"/>
</dbReference>
<proteinExistence type="inferred from homology"/>
<protein>
    <recommendedName>
        <fullName evidence="12">persulfide dioxygenase</fullName>
        <ecNumber evidence="12">1.13.11.18</ecNumber>
    </recommendedName>
    <alternativeName>
        <fullName evidence="13">Sulfur dioxygenase ETHE1</fullName>
    </alternativeName>
</protein>
<evidence type="ECO:0000313" key="17">
    <source>
        <dbReference type="Proteomes" id="UP000585474"/>
    </source>
</evidence>
<evidence type="ECO:0000256" key="9">
    <source>
        <dbReference type="ARBA" id="ARBA00023004"/>
    </source>
</evidence>
<dbReference type="InterPro" id="IPR001279">
    <property type="entry name" value="Metallo-B-lactamas"/>
</dbReference>
<evidence type="ECO:0000256" key="10">
    <source>
        <dbReference type="ARBA" id="ARBA00023128"/>
    </source>
</evidence>
<name>A0A7J0DJ68_9ERIC</name>
<evidence type="ECO:0000256" key="7">
    <source>
        <dbReference type="ARBA" id="ARBA00022990"/>
    </source>
</evidence>
<keyword evidence="5" id="KW-0809">Transit peptide</keyword>
<accession>A0A7J0DJ68</accession>
<dbReference type="PANTHER" id="PTHR43084:SF1">
    <property type="entry name" value="PERSULFIDE DIOXYGENASE ETHE1, MITOCHONDRIAL"/>
    <property type="match status" value="1"/>
</dbReference>
<comment type="subcellular location">
    <subcellularLocation>
        <location evidence="2">Mitochondrion</location>
    </subcellularLocation>
</comment>
<dbReference type="EMBL" id="BJWL01000249">
    <property type="protein sequence ID" value="GFS36361.1"/>
    <property type="molecule type" value="Genomic_DNA"/>
</dbReference>
<dbReference type="GO" id="GO:0006749">
    <property type="term" value="P:glutathione metabolic process"/>
    <property type="evidence" value="ECO:0007669"/>
    <property type="project" value="InterPro"/>
</dbReference>
<dbReference type="PANTHER" id="PTHR43084">
    <property type="entry name" value="PERSULFIDE DIOXYGENASE ETHE1"/>
    <property type="match status" value="1"/>
</dbReference>
<sequence length="231" mass="25214">MDIVMERGYWLTNISEEGGDGGGKDKEEGGSQGKNGSRLRERDGGGMSGGRQRQLWLVDPVDRTVDRDLSLIKDLGLKLIYAINTHVHADHVTGTGLIKTKVPGVKSIISKASDAKADLFVESGDKIHFGDLFLEVRATPGHTLGCVTYVTGDGPDQPQPRMAFTGDALLIRGCGRTDFQGGSSEQLYKSIFSLPKETLIYPAHDYKGFTVSTVEEEMLYNPRLTKDEVIP</sequence>
<dbReference type="InterPro" id="IPR036866">
    <property type="entry name" value="RibonucZ/Hydroxyglut_hydro"/>
</dbReference>
<evidence type="ECO:0000256" key="1">
    <source>
        <dbReference type="ARBA" id="ARBA00001954"/>
    </source>
</evidence>
<evidence type="ECO:0000256" key="3">
    <source>
        <dbReference type="ARBA" id="ARBA00006759"/>
    </source>
</evidence>
<dbReference type="InterPro" id="IPR044528">
    <property type="entry name" value="POD-like_MBL-fold"/>
</dbReference>
<evidence type="ECO:0000259" key="15">
    <source>
        <dbReference type="SMART" id="SM00849"/>
    </source>
</evidence>
<evidence type="ECO:0000256" key="12">
    <source>
        <dbReference type="ARBA" id="ARBA00066686"/>
    </source>
</evidence>
<feature type="region of interest" description="Disordered" evidence="14">
    <location>
        <begin position="14"/>
        <end position="51"/>
    </location>
</feature>
<dbReference type="GO" id="GO:0050313">
    <property type="term" value="F:sulfur dioxygenase activity"/>
    <property type="evidence" value="ECO:0007669"/>
    <property type="project" value="UniProtKB-EC"/>
</dbReference>
<dbReference type="GO" id="GO:0046872">
    <property type="term" value="F:metal ion binding"/>
    <property type="evidence" value="ECO:0007669"/>
    <property type="project" value="UniProtKB-KW"/>
</dbReference>
<feature type="domain" description="Metallo-beta-lactamase" evidence="15">
    <location>
        <begin position="52"/>
        <end position="204"/>
    </location>
</feature>
<dbReference type="CDD" id="cd07724">
    <property type="entry name" value="POD-like_MBL-fold"/>
    <property type="match status" value="1"/>
</dbReference>
<dbReference type="EC" id="1.13.11.18" evidence="12"/>
<dbReference type="OrthoDB" id="449487at2759"/>
<evidence type="ECO:0000256" key="5">
    <source>
        <dbReference type="ARBA" id="ARBA00022946"/>
    </source>
</evidence>
<gene>
    <name evidence="16" type="ORF">Acr_00g0045540</name>
</gene>
<dbReference type="Proteomes" id="UP000585474">
    <property type="component" value="Unassembled WGS sequence"/>
</dbReference>